<dbReference type="GO" id="GO:0043138">
    <property type="term" value="F:3'-5' DNA helicase activity"/>
    <property type="evidence" value="ECO:0007669"/>
    <property type="project" value="TreeGrafter"/>
</dbReference>
<evidence type="ECO:0000256" key="2">
    <source>
        <dbReference type="ARBA" id="ARBA00022840"/>
    </source>
</evidence>
<dbReference type="GO" id="GO:0006270">
    <property type="term" value="P:DNA replication initiation"/>
    <property type="evidence" value="ECO:0007669"/>
    <property type="project" value="TreeGrafter"/>
</dbReference>
<proteinExistence type="predicted"/>
<evidence type="ECO:0000256" key="1">
    <source>
        <dbReference type="ARBA" id="ARBA00022741"/>
    </source>
</evidence>
<keyword evidence="3" id="KW-0238">DNA-binding</keyword>
<name>A0A0R2FS81_9LACO</name>
<dbReference type="Pfam" id="PF00271">
    <property type="entry name" value="Helicase_C"/>
    <property type="match status" value="1"/>
</dbReference>
<dbReference type="GO" id="GO:0006302">
    <property type="term" value="P:double-strand break repair"/>
    <property type="evidence" value="ECO:0007669"/>
    <property type="project" value="TreeGrafter"/>
</dbReference>
<feature type="domain" description="Helicase ATP-binding" evidence="4">
    <location>
        <begin position="117"/>
        <end position="269"/>
    </location>
</feature>
<dbReference type="PROSITE" id="PS51194">
    <property type="entry name" value="HELICASE_CTER"/>
    <property type="match status" value="1"/>
</dbReference>
<dbReference type="PATRIC" id="fig|1618.3.peg.2018"/>
<dbReference type="GO" id="GO:0003677">
    <property type="term" value="F:DNA binding"/>
    <property type="evidence" value="ECO:0007669"/>
    <property type="project" value="UniProtKB-KW"/>
</dbReference>
<reference evidence="6 7" key="1">
    <citation type="journal article" date="2015" name="Genome Announc.">
        <title>Expanding the biotechnology potential of lactobacilli through comparative genomics of 213 strains and associated genera.</title>
        <authorList>
            <person name="Sun Z."/>
            <person name="Harris H.M."/>
            <person name="McCann A."/>
            <person name="Guo C."/>
            <person name="Argimon S."/>
            <person name="Zhang W."/>
            <person name="Yang X."/>
            <person name="Jeffery I.B."/>
            <person name="Cooney J.C."/>
            <person name="Kagawa T.F."/>
            <person name="Liu W."/>
            <person name="Song Y."/>
            <person name="Salvetti E."/>
            <person name="Wrobel A."/>
            <person name="Rasinkangas P."/>
            <person name="Parkhill J."/>
            <person name="Rea M.C."/>
            <person name="O'Sullivan O."/>
            <person name="Ritari J."/>
            <person name="Douillard F.P."/>
            <person name="Paul Ross R."/>
            <person name="Yang R."/>
            <person name="Briner A.E."/>
            <person name="Felis G.E."/>
            <person name="de Vos W.M."/>
            <person name="Barrangou R."/>
            <person name="Klaenhammer T.R."/>
            <person name="Caufield P.W."/>
            <person name="Cui Y."/>
            <person name="Zhang H."/>
            <person name="O'Toole P.W."/>
        </authorList>
    </citation>
    <scope>NUCLEOTIDE SEQUENCE [LARGE SCALE GENOMIC DNA]</scope>
    <source>
        <strain evidence="6 7">ATCC 27304</strain>
    </source>
</reference>
<dbReference type="EMBL" id="JQAR01000005">
    <property type="protein sequence ID" value="KRN31168.1"/>
    <property type="molecule type" value="Genomic_DNA"/>
</dbReference>
<protein>
    <submittedName>
        <fullName evidence="6">ComF operon protein 1</fullName>
    </submittedName>
</protein>
<dbReference type="Gene3D" id="3.40.50.300">
    <property type="entry name" value="P-loop containing nucleotide triphosphate hydrolases"/>
    <property type="match status" value="2"/>
</dbReference>
<comment type="caution">
    <text evidence="6">The sequence shown here is derived from an EMBL/GenBank/DDBJ whole genome shotgun (WGS) entry which is preliminary data.</text>
</comment>
<evidence type="ECO:0000313" key="6">
    <source>
        <dbReference type="EMBL" id="KRN31168.1"/>
    </source>
</evidence>
<dbReference type="GO" id="GO:0016787">
    <property type="term" value="F:hydrolase activity"/>
    <property type="evidence" value="ECO:0007669"/>
    <property type="project" value="InterPro"/>
</dbReference>
<dbReference type="STRING" id="1618.IV36_GL001979"/>
<dbReference type="PANTHER" id="PTHR30580">
    <property type="entry name" value="PRIMOSOMAL PROTEIN N"/>
    <property type="match status" value="1"/>
</dbReference>
<dbReference type="GO" id="GO:0006310">
    <property type="term" value="P:DNA recombination"/>
    <property type="evidence" value="ECO:0007669"/>
    <property type="project" value="TreeGrafter"/>
</dbReference>
<sequence length="456" mass="52270">MRGEAMQKKDFFGRWVALRKTNQVMVMDEGLFSKRAALEVQKNIIICNRCGQKTPKKRAFLPNQQYYCPACIMLGRLTTQHILYTIEEPNLFLDIPDPLTWKGELSKNQLRCSNKIIQIQRDNKNFLLWAVTGAGKTEILFASLADAFKKHKRVCIASPRVDVCNELYPRLKAAFECVTMVLLHGYQAEKYEYTQLVICTTHQLLRFKGAFDMLIIDEVDAFPFKDDVMLMNAVNSARKSVSSLIMLTATPTHSLMKQVRRKKLEVGYLPSRYHGHELPIPKIIIRTNWLKELQRGKICNKLRKIINSWIDNKEPFLVFVSRIDFLRDVNLVINKFVNGRCEGETVFSADKERIEKVQKMRNGTFQYLVTTTILERGVTFAGLNILVLGADDELFNSASLVQIAGRVGRSAQEPDGDAIFLCSRKKMTVVNAKKQIILLNLKGRKIKNESLFDVPE</sequence>
<dbReference type="InterPro" id="IPR027417">
    <property type="entry name" value="P-loop_NTPase"/>
</dbReference>
<dbReference type="SMART" id="SM00487">
    <property type="entry name" value="DEXDc"/>
    <property type="match status" value="1"/>
</dbReference>
<dbReference type="InterPro" id="IPR006935">
    <property type="entry name" value="Helicase/UvrB_N"/>
</dbReference>
<dbReference type="InterPro" id="IPR001650">
    <property type="entry name" value="Helicase_C-like"/>
</dbReference>
<dbReference type="AlphaFoldDB" id="A0A0R2FS81"/>
<keyword evidence="2" id="KW-0067">ATP-binding</keyword>
<dbReference type="SUPFAM" id="SSF52540">
    <property type="entry name" value="P-loop containing nucleoside triphosphate hydrolases"/>
    <property type="match status" value="1"/>
</dbReference>
<keyword evidence="1" id="KW-0547">Nucleotide-binding</keyword>
<evidence type="ECO:0000313" key="7">
    <source>
        <dbReference type="Proteomes" id="UP000051727"/>
    </source>
</evidence>
<dbReference type="GO" id="GO:0005524">
    <property type="term" value="F:ATP binding"/>
    <property type="evidence" value="ECO:0007669"/>
    <property type="project" value="UniProtKB-KW"/>
</dbReference>
<organism evidence="6 7">
    <name type="scientific">Liquorilactobacillus mali</name>
    <dbReference type="NCBI Taxonomy" id="1618"/>
    <lineage>
        <taxon>Bacteria</taxon>
        <taxon>Bacillati</taxon>
        <taxon>Bacillota</taxon>
        <taxon>Bacilli</taxon>
        <taxon>Lactobacillales</taxon>
        <taxon>Lactobacillaceae</taxon>
        <taxon>Liquorilactobacillus</taxon>
    </lineage>
</organism>
<dbReference type="InterPro" id="IPR014001">
    <property type="entry name" value="Helicase_ATP-bd"/>
</dbReference>
<dbReference type="PROSITE" id="PS51192">
    <property type="entry name" value="HELICASE_ATP_BIND_1"/>
    <property type="match status" value="1"/>
</dbReference>
<evidence type="ECO:0000259" key="5">
    <source>
        <dbReference type="PROSITE" id="PS51194"/>
    </source>
</evidence>
<evidence type="ECO:0000259" key="4">
    <source>
        <dbReference type="PROSITE" id="PS51192"/>
    </source>
</evidence>
<feature type="domain" description="Helicase C-terminal" evidence="5">
    <location>
        <begin position="301"/>
        <end position="452"/>
    </location>
</feature>
<gene>
    <name evidence="6" type="ORF">IV36_GL001979</name>
</gene>
<evidence type="ECO:0000256" key="3">
    <source>
        <dbReference type="ARBA" id="ARBA00023125"/>
    </source>
</evidence>
<dbReference type="Proteomes" id="UP000051727">
    <property type="component" value="Unassembled WGS sequence"/>
</dbReference>
<dbReference type="SMART" id="SM00490">
    <property type="entry name" value="HELICc"/>
    <property type="match status" value="1"/>
</dbReference>
<dbReference type="Pfam" id="PF04851">
    <property type="entry name" value="ResIII"/>
    <property type="match status" value="1"/>
</dbReference>
<accession>A0A0R2FS81</accession>
<dbReference type="PANTHER" id="PTHR30580:SF1">
    <property type="entry name" value="COMF OPERON PROTEIN 1"/>
    <property type="match status" value="1"/>
</dbReference>